<evidence type="ECO:0000256" key="10">
    <source>
        <dbReference type="HAMAP-Rule" id="MF_01569"/>
    </source>
</evidence>
<dbReference type="SUPFAM" id="SSF55681">
    <property type="entry name" value="Class II aaRS and biotin synthetases"/>
    <property type="match status" value="1"/>
</dbReference>
<dbReference type="NCBIfam" id="TIGR00409">
    <property type="entry name" value="proS_fam_II"/>
    <property type="match status" value="1"/>
</dbReference>
<dbReference type="InterPro" id="IPR036754">
    <property type="entry name" value="YbaK/aa-tRNA-synt-asso_dom_sf"/>
</dbReference>
<keyword evidence="5 10" id="KW-0547">Nucleotide-binding</keyword>
<keyword evidence="13" id="KW-1185">Reference proteome</keyword>
<gene>
    <name evidence="10" type="primary">proS</name>
    <name evidence="12" type="ORF">B4O97_17670</name>
</gene>
<evidence type="ECO:0000313" key="12">
    <source>
        <dbReference type="EMBL" id="ORC30733.1"/>
    </source>
</evidence>
<evidence type="ECO:0000256" key="7">
    <source>
        <dbReference type="ARBA" id="ARBA00022917"/>
    </source>
</evidence>
<comment type="catalytic activity">
    <reaction evidence="9 10">
        <text>tRNA(Pro) + L-proline + ATP = L-prolyl-tRNA(Pro) + AMP + diphosphate</text>
        <dbReference type="Rhea" id="RHEA:14305"/>
        <dbReference type="Rhea" id="RHEA-COMP:9700"/>
        <dbReference type="Rhea" id="RHEA-COMP:9702"/>
        <dbReference type="ChEBI" id="CHEBI:30616"/>
        <dbReference type="ChEBI" id="CHEBI:33019"/>
        <dbReference type="ChEBI" id="CHEBI:60039"/>
        <dbReference type="ChEBI" id="CHEBI:78442"/>
        <dbReference type="ChEBI" id="CHEBI:78532"/>
        <dbReference type="ChEBI" id="CHEBI:456215"/>
        <dbReference type="EC" id="6.1.1.15"/>
    </reaction>
</comment>
<evidence type="ECO:0000256" key="6">
    <source>
        <dbReference type="ARBA" id="ARBA00022840"/>
    </source>
</evidence>
<dbReference type="InterPro" id="IPR045864">
    <property type="entry name" value="aa-tRNA-synth_II/BPL/LPL"/>
</dbReference>
<comment type="domain">
    <text evidence="10">Consists of three domains: the N-terminal catalytic domain, the editing domain and the C-terminal anticodon-binding domain.</text>
</comment>
<dbReference type="EC" id="6.1.1.15" evidence="10"/>
<dbReference type="InterPro" id="IPR036621">
    <property type="entry name" value="Anticodon-bd_dom_sf"/>
</dbReference>
<comment type="similarity">
    <text evidence="10">Belongs to the class-II aminoacyl-tRNA synthetase family. ProS type 1 subfamily.</text>
</comment>
<organism evidence="12 13">
    <name type="scientific">Marispirochaeta aestuarii</name>
    <dbReference type="NCBI Taxonomy" id="1963862"/>
    <lineage>
        <taxon>Bacteria</taxon>
        <taxon>Pseudomonadati</taxon>
        <taxon>Spirochaetota</taxon>
        <taxon>Spirochaetia</taxon>
        <taxon>Spirochaetales</taxon>
        <taxon>Spirochaetaceae</taxon>
        <taxon>Marispirochaeta</taxon>
    </lineage>
</organism>
<dbReference type="OrthoDB" id="9809052at2"/>
<keyword evidence="7 10" id="KW-0648">Protein biosynthesis</keyword>
<dbReference type="GO" id="GO:0005829">
    <property type="term" value="C:cytosol"/>
    <property type="evidence" value="ECO:0007669"/>
    <property type="project" value="TreeGrafter"/>
</dbReference>
<evidence type="ECO:0000256" key="8">
    <source>
        <dbReference type="ARBA" id="ARBA00023146"/>
    </source>
</evidence>
<dbReference type="Gene3D" id="3.90.960.10">
    <property type="entry name" value="YbaK/aminoacyl-tRNA synthetase-associated domain"/>
    <property type="match status" value="1"/>
</dbReference>
<dbReference type="PRINTS" id="PR01046">
    <property type="entry name" value="TRNASYNTHPRO"/>
</dbReference>
<evidence type="ECO:0000259" key="11">
    <source>
        <dbReference type="PROSITE" id="PS50862"/>
    </source>
</evidence>
<evidence type="ECO:0000256" key="1">
    <source>
        <dbReference type="ARBA" id="ARBA00004496"/>
    </source>
</evidence>
<dbReference type="CDD" id="cd00861">
    <property type="entry name" value="ProRS_anticodon_short"/>
    <property type="match status" value="1"/>
</dbReference>
<dbReference type="SUPFAM" id="SSF55826">
    <property type="entry name" value="YbaK/ProRS associated domain"/>
    <property type="match status" value="1"/>
</dbReference>
<dbReference type="InterPro" id="IPR002316">
    <property type="entry name" value="Pro-tRNA-ligase_IIa"/>
</dbReference>
<dbReference type="PANTHER" id="PTHR42753:SF2">
    <property type="entry name" value="PROLINE--TRNA LIGASE"/>
    <property type="match status" value="1"/>
</dbReference>
<dbReference type="Pfam" id="PF00587">
    <property type="entry name" value="tRNA-synt_2b"/>
    <property type="match status" value="1"/>
</dbReference>
<comment type="subunit">
    <text evidence="2 10">Homodimer.</text>
</comment>
<feature type="domain" description="Aminoacyl-transfer RNA synthetases class-II family profile" evidence="11">
    <location>
        <begin position="47"/>
        <end position="471"/>
    </location>
</feature>
<keyword evidence="3 10" id="KW-0963">Cytoplasm</keyword>
<protein>
    <recommendedName>
        <fullName evidence="10">Proline--tRNA ligase</fullName>
        <ecNumber evidence="10">6.1.1.15</ecNumber>
    </recommendedName>
    <alternativeName>
        <fullName evidence="10">Prolyl-tRNA synthetase</fullName>
        <shortName evidence="10">ProRS</shortName>
    </alternativeName>
</protein>
<dbReference type="Gene3D" id="3.40.50.800">
    <property type="entry name" value="Anticodon-binding domain"/>
    <property type="match status" value="1"/>
</dbReference>
<dbReference type="InterPro" id="IPR023717">
    <property type="entry name" value="Pro-tRNA-Synthase_IIa_type1"/>
</dbReference>
<dbReference type="AlphaFoldDB" id="A0A1Y1RTG9"/>
<dbReference type="CDD" id="cd04334">
    <property type="entry name" value="ProRS-INS"/>
    <property type="match status" value="1"/>
</dbReference>
<comment type="function">
    <text evidence="10">Catalyzes the attachment of proline to tRNA(Pro) in a two-step reaction: proline is first activated by ATP to form Pro-AMP and then transferred to the acceptor end of tRNA(Pro). As ProRS can inadvertently accommodate and process non-cognate amino acids such as alanine and cysteine, to avoid such errors it has two additional distinct editing activities against alanine. One activity is designated as 'pretransfer' editing and involves the tRNA(Pro)-independent hydrolysis of activated Ala-AMP. The other activity is designated 'posttransfer' editing and involves deacylation of mischarged Ala-tRNA(Pro). The misacylated Cys-tRNA(Pro) is not edited by ProRS.</text>
</comment>
<dbReference type="GO" id="GO:0006433">
    <property type="term" value="P:prolyl-tRNA aminoacylation"/>
    <property type="evidence" value="ECO:0007669"/>
    <property type="project" value="UniProtKB-UniRule"/>
</dbReference>
<dbReference type="Proteomes" id="UP000192343">
    <property type="component" value="Unassembled WGS sequence"/>
</dbReference>
<reference evidence="12 13" key="1">
    <citation type="submission" date="2017-03" db="EMBL/GenBank/DDBJ databases">
        <title>Draft Genome sequence of Marispirochaeta sp. strain JC444.</title>
        <authorList>
            <person name="Shivani Y."/>
            <person name="Subhash Y."/>
            <person name="Sasikala C."/>
            <person name="Ramana C."/>
        </authorList>
    </citation>
    <scope>NUCLEOTIDE SEQUENCE [LARGE SCALE GENOMIC DNA]</scope>
    <source>
        <strain evidence="12 13">JC444</strain>
    </source>
</reference>
<evidence type="ECO:0000256" key="2">
    <source>
        <dbReference type="ARBA" id="ARBA00011738"/>
    </source>
</evidence>
<name>A0A1Y1RTG9_9SPIO</name>
<dbReference type="HAMAP" id="MF_01569">
    <property type="entry name" value="Pro_tRNA_synth_type1"/>
    <property type="match status" value="1"/>
</dbReference>
<keyword evidence="6 10" id="KW-0067">ATP-binding</keyword>
<sequence>MRMTKLFSRTLRETPGKTESKGHEYLLRAGYIRQSAAGIYTALPLAFRSLRKIEQIIRDEMNAIGGLEMLMPVVNPAEIWKETGRWFTIDAELSRFKDRNDRDMVLAMTHEEAVTDIMRDEIQTYRQLPCMVYHIQTKWRDDPRPRAGLIRVREFTMKDSYSFDRDYAGLEKQYDAHYHAYFRIFKRCGLPVIAVASDTGMMGGKVSHEYMYLNPIGEDTLILCSDCDYSANRQVAEVHKQLYPEDLAALEEVETPNCATIEELANFLNIPTRKTAKAVMVMGRFVDEKNEEETREKLILAIIRGDMEIEEAKLQKASGALSLRPAHEEEIRACGLVPGYASPVGIRDCMIIVDDSAAGSNNLVGGANRDGYHLLNTNFGRDYSGTIADIASARDGMACPKCGKKLEAKRGVEVGNIFQLGTRYSESMGCTFQDENGRAQPVVMGSYGIGVGRLLACLAEEYNDDKGLKLPASVAPFHVHIVNLLKTSEEAEKIYADLIEGGLEVILDDRKETAGVKFNDADLLGMPLRITLGNKALKDGEVEFSRRGNGDNYRVPLAEVVTAAREAVFG</sequence>
<dbReference type="PROSITE" id="PS50862">
    <property type="entry name" value="AA_TRNA_LIGASE_II"/>
    <property type="match status" value="1"/>
</dbReference>
<keyword evidence="8 10" id="KW-0030">Aminoacyl-tRNA synthetase</keyword>
<dbReference type="InterPro" id="IPR007214">
    <property type="entry name" value="YbaK/aa-tRNA-synth-assoc-dom"/>
</dbReference>
<accession>A0A1Y1RTG9</accession>
<dbReference type="InterPro" id="IPR033730">
    <property type="entry name" value="ProRS_core_prok"/>
</dbReference>
<dbReference type="EMBL" id="MWQY01000028">
    <property type="protein sequence ID" value="ORC30733.1"/>
    <property type="molecule type" value="Genomic_DNA"/>
</dbReference>
<dbReference type="GO" id="GO:0002161">
    <property type="term" value="F:aminoacyl-tRNA deacylase activity"/>
    <property type="evidence" value="ECO:0007669"/>
    <property type="project" value="InterPro"/>
</dbReference>
<dbReference type="STRING" id="1963862.B4O97_17670"/>
<dbReference type="Pfam" id="PF03129">
    <property type="entry name" value="HGTP_anticodon"/>
    <property type="match status" value="1"/>
</dbReference>
<evidence type="ECO:0000256" key="5">
    <source>
        <dbReference type="ARBA" id="ARBA00022741"/>
    </source>
</evidence>
<evidence type="ECO:0000256" key="9">
    <source>
        <dbReference type="ARBA" id="ARBA00047671"/>
    </source>
</evidence>
<evidence type="ECO:0000256" key="4">
    <source>
        <dbReference type="ARBA" id="ARBA00022598"/>
    </source>
</evidence>
<dbReference type="InterPro" id="IPR050062">
    <property type="entry name" value="Pro-tRNA_synthetase"/>
</dbReference>
<dbReference type="Gene3D" id="3.30.930.10">
    <property type="entry name" value="Bira Bifunctional Protein, Domain 2"/>
    <property type="match status" value="2"/>
</dbReference>
<dbReference type="InterPro" id="IPR004154">
    <property type="entry name" value="Anticodon-bd"/>
</dbReference>
<dbReference type="InterPro" id="IPR004500">
    <property type="entry name" value="Pro-tRNA-synth_IIa_bac-type"/>
</dbReference>
<dbReference type="NCBIfam" id="NF006625">
    <property type="entry name" value="PRK09194.1"/>
    <property type="match status" value="1"/>
</dbReference>
<dbReference type="Pfam" id="PF04073">
    <property type="entry name" value="tRNA_edit"/>
    <property type="match status" value="1"/>
</dbReference>
<keyword evidence="4 10" id="KW-0436">Ligase</keyword>
<dbReference type="InterPro" id="IPR006195">
    <property type="entry name" value="aa-tRNA-synth_II"/>
</dbReference>
<dbReference type="InterPro" id="IPR002314">
    <property type="entry name" value="aa-tRNA-synt_IIb"/>
</dbReference>
<evidence type="ECO:0000256" key="3">
    <source>
        <dbReference type="ARBA" id="ARBA00022490"/>
    </source>
</evidence>
<dbReference type="InterPro" id="IPR044140">
    <property type="entry name" value="ProRS_anticodon_short"/>
</dbReference>
<comment type="caution">
    <text evidence="12">The sequence shown here is derived from an EMBL/GenBank/DDBJ whole genome shotgun (WGS) entry which is preliminary data.</text>
</comment>
<dbReference type="SUPFAM" id="SSF52954">
    <property type="entry name" value="Class II aaRS ABD-related"/>
    <property type="match status" value="1"/>
</dbReference>
<dbReference type="CDD" id="cd00779">
    <property type="entry name" value="ProRS_core_prok"/>
    <property type="match status" value="1"/>
</dbReference>
<dbReference type="GO" id="GO:0004827">
    <property type="term" value="F:proline-tRNA ligase activity"/>
    <property type="evidence" value="ECO:0007669"/>
    <property type="project" value="UniProtKB-UniRule"/>
</dbReference>
<dbReference type="GO" id="GO:0005524">
    <property type="term" value="F:ATP binding"/>
    <property type="evidence" value="ECO:0007669"/>
    <property type="project" value="UniProtKB-UniRule"/>
</dbReference>
<evidence type="ECO:0000313" key="13">
    <source>
        <dbReference type="Proteomes" id="UP000192343"/>
    </source>
</evidence>
<dbReference type="PANTHER" id="PTHR42753">
    <property type="entry name" value="MITOCHONDRIAL RIBOSOME PROTEIN L39/PROLYL-TRNA LIGASE FAMILY MEMBER"/>
    <property type="match status" value="1"/>
</dbReference>
<comment type="subcellular location">
    <subcellularLocation>
        <location evidence="1 10">Cytoplasm</location>
    </subcellularLocation>
</comment>
<proteinExistence type="inferred from homology"/>